<dbReference type="Gene3D" id="3.90.180.10">
    <property type="entry name" value="Medium-chain alcohol dehydrogenases, catalytic domain"/>
    <property type="match status" value="2"/>
</dbReference>
<gene>
    <name evidence="3" type="primary">ccr</name>
    <name evidence="3" type="ORF">FEAC_16500</name>
</gene>
<dbReference type="eggNOG" id="COG0604">
    <property type="taxonomic scope" value="Bacteria"/>
</dbReference>
<dbReference type="InterPro" id="IPR013154">
    <property type="entry name" value="ADH-like_N"/>
</dbReference>
<sequence>MTTELIDAINADATGEELAKLPLPDRYRAAFLRKDEIAMFDGIPSAEKDPSRSLHVDEVPMPELAPDEAVIAVMASSINYNTVWSSLFEPVPTFDFLKRMGRSHNLWNRRHDLDYHVLGSDASGIVVRVGSAVRNWSIGDRVTIHCNYVDDQDPSSHDDSMMAAEQRIWGFETNFGGLADFAIVKANQIMPKPAHLSWEEAAINPLCNSTSYRMIVSKNGAGMTQGQVVLIWGATGGIGSYAVQYVLNGGGIPVGVVSSPKKAALLREMGCEFIIDRSANGYRFWKDENTQDESEWRRFGGDIRALVGEDPDIVFEHPGRETMGASVYVAKRGGLIMTCAATSGYRIEYDNRHLWMKLKSIKASHFANYREAFEANRLIAKGMVQPVLSATFDLTRVGEAVNVVRANLHEGKVGIRCLSPADGLGITDQSMRERVGEDKITLFERFAKDKTMER</sequence>
<dbReference type="EC" id="1.3.1.86" evidence="3"/>
<keyword evidence="1" id="KW-0521">NADP</keyword>
<dbReference type="SUPFAM" id="SSF50129">
    <property type="entry name" value="GroES-like"/>
    <property type="match status" value="1"/>
</dbReference>
<organism evidence="3 4">
    <name type="scientific">Ferrimicrobium acidiphilum DSM 19497</name>
    <dbReference type="NCBI Taxonomy" id="1121877"/>
    <lineage>
        <taxon>Bacteria</taxon>
        <taxon>Bacillati</taxon>
        <taxon>Actinomycetota</taxon>
        <taxon>Acidimicrobiia</taxon>
        <taxon>Acidimicrobiales</taxon>
        <taxon>Acidimicrobiaceae</taxon>
        <taxon>Ferrimicrobium</taxon>
    </lineage>
</organism>
<dbReference type="InterPro" id="IPR051603">
    <property type="entry name" value="Zinc-ADH_QOR/CCCR"/>
</dbReference>
<evidence type="ECO:0000259" key="2">
    <source>
        <dbReference type="SMART" id="SM00829"/>
    </source>
</evidence>
<name>A0A0D8FTF6_9ACTN</name>
<keyword evidence="3" id="KW-0560">Oxidoreductase</keyword>
<dbReference type="OrthoDB" id="9790818at2"/>
<dbReference type="Proteomes" id="UP000032336">
    <property type="component" value="Unassembled WGS sequence"/>
</dbReference>
<dbReference type="InterPro" id="IPR010085">
    <property type="entry name" value="Crot_CoA_red"/>
</dbReference>
<dbReference type="InterPro" id="IPR013149">
    <property type="entry name" value="ADH-like_C"/>
</dbReference>
<dbReference type="InterPro" id="IPR011032">
    <property type="entry name" value="GroES-like_sf"/>
</dbReference>
<dbReference type="PANTHER" id="PTHR44154:SF1">
    <property type="entry name" value="QUINONE OXIDOREDUCTASE"/>
    <property type="match status" value="1"/>
</dbReference>
<dbReference type="AlphaFoldDB" id="A0A0D8FTF6"/>
<evidence type="ECO:0000313" key="4">
    <source>
        <dbReference type="Proteomes" id="UP000032336"/>
    </source>
</evidence>
<dbReference type="Pfam" id="PF00107">
    <property type="entry name" value="ADH_zinc_N"/>
    <property type="match status" value="1"/>
</dbReference>
<accession>A0A0D8FTF6</accession>
<keyword evidence="4" id="KW-1185">Reference proteome</keyword>
<reference evidence="3 4" key="1">
    <citation type="submission" date="2015-01" db="EMBL/GenBank/DDBJ databases">
        <title>Draft genome of the acidophilic iron oxidizer Ferrimicrobium acidiphilum strain T23.</title>
        <authorList>
            <person name="Poehlein A."/>
            <person name="Eisen S."/>
            <person name="Schloemann M."/>
            <person name="Johnson B.D."/>
            <person name="Daniel R."/>
            <person name="Muehling M."/>
        </authorList>
    </citation>
    <scope>NUCLEOTIDE SEQUENCE [LARGE SCALE GENOMIC DNA]</scope>
    <source>
        <strain evidence="3 4">T23</strain>
    </source>
</reference>
<dbReference type="EMBL" id="JXUW01000014">
    <property type="protein sequence ID" value="KJE76570.1"/>
    <property type="molecule type" value="Genomic_DNA"/>
</dbReference>
<evidence type="ECO:0000313" key="3">
    <source>
        <dbReference type="EMBL" id="KJE76570.1"/>
    </source>
</evidence>
<dbReference type="PANTHER" id="PTHR44154">
    <property type="entry name" value="QUINONE OXIDOREDUCTASE"/>
    <property type="match status" value="1"/>
</dbReference>
<dbReference type="Pfam" id="PF08240">
    <property type="entry name" value="ADH_N"/>
    <property type="match status" value="1"/>
</dbReference>
<dbReference type="InterPro" id="IPR020843">
    <property type="entry name" value="ER"/>
</dbReference>
<dbReference type="PATRIC" id="fig|1121877.4.peg.1829"/>
<feature type="domain" description="Enoyl reductase (ER)" evidence="2">
    <location>
        <begin position="51"/>
        <end position="415"/>
    </location>
</feature>
<dbReference type="GeneID" id="78372820"/>
<dbReference type="InterPro" id="IPR036291">
    <property type="entry name" value="NAD(P)-bd_dom_sf"/>
</dbReference>
<dbReference type="NCBIfam" id="TIGR01751">
    <property type="entry name" value="crot-CoA-red"/>
    <property type="match status" value="1"/>
</dbReference>
<dbReference type="STRING" id="1121877.FEAC_16500"/>
<dbReference type="RefSeq" id="WP_035389254.1">
    <property type="nucleotide sequence ID" value="NZ_JQKF01000011.1"/>
</dbReference>
<protein>
    <submittedName>
        <fullName evidence="3">Crotonyl-CoA reductase</fullName>
        <ecNumber evidence="3">1.3.1.86</ecNumber>
    </submittedName>
</protein>
<dbReference type="SMART" id="SM00829">
    <property type="entry name" value="PKS_ER"/>
    <property type="match status" value="1"/>
</dbReference>
<evidence type="ECO:0000256" key="1">
    <source>
        <dbReference type="ARBA" id="ARBA00022857"/>
    </source>
</evidence>
<proteinExistence type="predicted"/>
<comment type="caution">
    <text evidence="3">The sequence shown here is derived from an EMBL/GenBank/DDBJ whole genome shotgun (WGS) entry which is preliminary data.</text>
</comment>
<dbReference type="GO" id="GO:0043880">
    <property type="term" value="F:crotonyl-CoA reductase activity"/>
    <property type="evidence" value="ECO:0007669"/>
    <property type="project" value="UniProtKB-EC"/>
</dbReference>
<dbReference type="SUPFAM" id="SSF51735">
    <property type="entry name" value="NAD(P)-binding Rossmann-fold domains"/>
    <property type="match status" value="1"/>
</dbReference>